<proteinExistence type="predicted"/>
<organism evidence="7 8">
    <name type="scientific">Streptomyces werraensis</name>
    <dbReference type="NCBI Taxonomy" id="68284"/>
    <lineage>
        <taxon>Bacteria</taxon>
        <taxon>Bacillati</taxon>
        <taxon>Actinomycetota</taxon>
        <taxon>Actinomycetes</taxon>
        <taxon>Kitasatosporales</taxon>
        <taxon>Streptomycetaceae</taxon>
        <taxon>Streptomyces</taxon>
    </lineage>
</organism>
<dbReference type="CDD" id="cd03467">
    <property type="entry name" value="Rieske"/>
    <property type="match status" value="1"/>
</dbReference>
<dbReference type="SUPFAM" id="SSF50022">
    <property type="entry name" value="ISP domain"/>
    <property type="match status" value="1"/>
</dbReference>
<dbReference type="Gene3D" id="2.102.10.10">
    <property type="entry name" value="Rieske [2Fe-2S] iron-sulphur domain"/>
    <property type="match status" value="1"/>
</dbReference>
<comment type="caution">
    <text evidence="7">The sequence shown here is derived from an EMBL/GenBank/DDBJ whole genome shotgun (WGS) entry which is preliminary data.</text>
</comment>
<evidence type="ECO:0000256" key="4">
    <source>
        <dbReference type="ARBA" id="ARBA00023014"/>
    </source>
</evidence>
<evidence type="ECO:0000256" key="3">
    <source>
        <dbReference type="ARBA" id="ARBA00023004"/>
    </source>
</evidence>
<reference evidence="7 8" key="1">
    <citation type="submission" date="2024-06" db="EMBL/GenBank/DDBJ databases">
        <title>The Natural Products Discovery Center: Release of the First 8490 Sequenced Strains for Exploring Actinobacteria Biosynthetic Diversity.</title>
        <authorList>
            <person name="Kalkreuter E."/>
            <person name="Kautsar S.A."/>
            <person name="Yang D."/>
            <person name="Bader C.D."/>
            <person name="Teijaro C.N."/>
            <person name="Fluegel L."/>
            <person name="Davis C.M."/>
            <person name="Simpson J.R."/>
            <person name="Lauterbach L."/>
            <person name="Steele A.D."/>
            <person name="Gui C."/>
            <person name="Meng S."/>
            <person name="Li G."/>
            <person name="Viehrig K."/>
            <person name="Ye F."/>
            <person name="Su P."/>
            <person name="Kiefer A.F."/>
            <person name="Nichols A."/>
            <person name="Cepeda A.J."/>
            <person name="Yan W."/>
            <person name="Fan B."/>
            <person name="Jiang Y."/>
            <person name="Adhikari A."/>
            <person name="Zheng C.-J."/>
            <person name="Schuster L."/>
            <person name="Cowan T.M."/>
            <person name="Smanski M.J."/>
            <person name="Chevrette M.G."/>
            <person name="De Carvalho L.P.S."/>
            <person name="Shen B."/>
        </authorList>
    </citation>
    <scope>NUCLEOTIDE SEQUENCE [LARGE SCALE GENOMIC DNA]</scope>
    <source>
        <strain evidence="7 8">NPDC052768</strain>
    </source>
</reference>
<evidence type="ECO:0000256" key="5">
    <source>
        <dbReference type="SAM" id="MobiDB-lite"/>
    </source>
</evidence>
<dbReference type="Pfam" id="PF00355">
    <property type="entry name" value="Rieske"/>
    <property type="match status" value="1"/>
</dbReference>
<feature type="compositionally biased region" description="Low complexity" evidence="5">
    <location>
        <begin position="47"/>
        <end position="56"/>
    </location>
</feature>
<dbReference type="PROSITE" id="PS51296">
    <property type="entry name" value="RIESKE"/>
    <property type="match status" value="1"/>
</dbReference>
<evidence type="ECO:0000313" key="7">
    <source>
        <dbReference type="EMBL" id="MEV5249907.1"/>
    </source>
</evidence>
<dbReference type="PROSITE" id="PS51318">
    <property type="entry name" value="TAT"/>
    <property type="match status" value="1"/>
</dbReference>
<dbReference type="RefSeq" id="WP_364027523.1">
    <property type="nucleotide sequence ID" value="NZ_JBFATD010000016.1"/>
</dbReference>
<protein>
    <submittedName>
        <fullName evidence="7">Rieske (2Fe-2S) protein</fullName>
    </submittedName>
</protein>
<keyword evidence="4" id="KW-0411">Iron-sulfur</keyword>
<keyword evidence="2" id="KW-0479">Metal-binding</keyword>
<feature type="compositionally biased region" description="Polar residues" evidence="5">
    <location>
        <begin position="1"/>
        <end position="16"/>
    </location>
</feature>
<name>A0ABV3JPL6_9ACTN</name>
<sequence length="158" mass="15637">MTNTQHPAEHPTQNPQRCPARRRVLSGIGGAAITVALAACSPGGGAEESAPAEGSSPQGGDAPGSGEVLIATSRVPVGGGVVAGGVVIAQPSTGTFRAYEAACPHQGVVVAPPEDGVIICPAHRSTFSETDGSLISGPSPRGLTEVPVRVFGGNVIRA</sequence>
<evidence type="ECO:0000259" key="6">
    <source>
        <dbReference type="PROSITE" id="PS51296"/>
    </source>
</evidence>
<evidence type="ECO:0000313" key="8">
    <source>
        <dbReference type="Proteomes" id="UP001552527"/>
    </source>
</evidence>
<accession>A0ABV3JPL6</accession>
<gene>
    <name evidence="7" type="ORF">AB0K95_32320</name>
</gene>
<feature type="domain" description="Rieske" evidence="6">
    <location>
        <begin position="67"/>
        <end position="157"/>
    </location>
</feature>
<evidence type="ECO:0000256" key="2">
    <source>
        <dbReference type="ARBA" id="ARBA00022723"/>
    </source>
</evidence>
<dbReference type="InterPro" id="IPR006311">
    <property type="entry name" value="TAT_signal"/>
</dbReference>
<keyword evidence="8" id="KW-1185">Reference proteome</keyword>
<dbReference type="Proteomes" id="UP001552527">
    <property type="component" value="Unassembled WGS sequence"/>
</dbReference>
<keyword evidence="1" id="KW-0001">2Fe-2S</keyword>
<feature type="region of interest" description="Disordered" evidence="5">
    <location>
        <begin position="41"/>
        <end position="67"/>
    </location>
</feature>
<dbReference type="InterPro" id="IPR017941">
    <property type="entry name" value="Rieske_2Fe-2S"/>
</dbReference>
<dbReference type="EMBL" id="JBFATE010000024">
    <property type="protein sequence ID" value="MEV5249907.1"/>
    <property type="molecule type" value="Genomic_DNA"/>
</dbReference>
<feature type="region of interest" description="Disordered" evidence="5">
    <location>
        <begin position="1"/>
        <end position="20"/>
    </location>
</feature>
<dbReference type="InterPro" id="IPR036922">
    <property type="entry name" value="Rieske_2Fe-2S_sf"/>
</dbReference>
<evidence type="ECO:0000256" key="1">
    <source>
        <dbReference type="ARBA" id="ARBA00022714"/>
    </source>
</evidence>
<keyword evidence="3" id="KW-0408">Iron</keyword>